<keyword evidence="4" id="KW-0804">Transcription</keyword>
<dbReference type="InterPro" id="IPR036271">
    <property type="entry name" value="Tet_transcr_reg_TetR-rel_C_sf"/>
</dbReference>
<evidence type="ECO:0000256" key="5">
    <source>
        <dbReference type="PROSITE-ProRule" id="PRU00335"/>
    </source>
</evidence>
<dbReference type="EMBL" id="CP031165">
    <property type="protein sequence ID" value="AXV06646.1"/>
    <property type="molecule type" value="Genomic_DNA"/>
</dbReference>
<evidence type="ECO:0000313" key="7">
    <source>
        <dbReference type="EMBL" id="AXV06646.1"/>
    </source>
</evidence>
<sequence>MATNRTKPARRDLDARRDAIISAAAELFSRKGFRETTLDDIMGALGVSGAAYYYYYDKKEDVLEAILDHALARVEDRFDAVMSSDMSSGQRVAAVLRAHALVIANNAAAASVLFNEIARARPGYAKQIRSRMRAYTDRLVELYREGIQTGELVDEDPVLAVYCMLGQANWIAQWYPSMHQADPDRVADIVSASAFRSFAVRDMMHKG</sequence>
<dbReference type="SUPFAM" id="SSF48498">
    <property type="entry name" value="Tetracyclin repressor-like, C-terminal domain"/>
    <property type="match status" value="1"/>
</dbReference>
<gene>
    <name evidence="7" type="ORF">DVS28_a1961</name>
</gene>
<dbReference type="SUPFAM" id="SSF46689">
    <property type="entry name" value="Homeodomain-like"/>
    <property type="match status" value="1"/>
</dbReference>
<dbReference type="InterPro" id="IPR009057">
    <property type="entry name" value="Homeodomain-like_sf"/>
</dbReference>
<dbReference type="PRINTS" id="PR00455">
    <property type="entry name" value="HTHTETR"/>
</dbReference>
<dbReference type="InterPro" id="IPR001647">
    <property type="entry name" value="HTH_TetR"/>
</dbReference>
<dbReference type="AlphaFoldDB" id="A0A346XWP9"/>
<dbReference type="Gene3D" id="1.10.357.10">
    <property type="entry name" value="Tetracycline Repressor, domain 2"/>
    <property type="match status" value="1"/>
</dbReference>
<proteinExistence type="predicted"/>
<keyword evidence="3 5" id="KW-0238">DNA-binding</keyword>
<evidence type="ECO:0000256" key="3">
    <source>
        <dbReference type="ARBA" id="ARBA00023125"/>
    </source>
</evidence>
<feature type="DNA-binding region" description="H-T-H motif" evidence="5">
    <location>
        <begin position="37"/>
        <end position="56"/>
    </location>
</feature>
<keyword evidence="8" id="KW-1185">Reference proteome</keyword>
<dbReference type="Pfam" id="PF17932">
    <property type="entry name" value="TetR_C_24"/>
    <property type="match status" value="1"/>
</dbReference>
<evidence type="ECO:0000259" key="6">
    <source>
        <dbReference type="PROSITE" id="PS50977"/>
    </source>
</evidence>
<dbReference type="GO" id="GO:0003700">
    <property type="term" value="F:DNA-binding transcription factor activity"/>
    <property type="evidence" value="ECO:0007669"/>
    <property type="project" value="TreeGrafter"/>
</dbReference>
<dbReference type="KEGG" id="euz:DVS28_a1961"/>
<dbReference type="GO" id="GO:0000976">
    <property type="term" value="F:transcription cis-regulatory region binding"/>
    <property type="evidence" value="ECO:0007669"/>
    <property type="project" value="TreeGrafter"/>
</dbReference>
<organism evidence="7 8">
    <name type="scientific">Euzebya pacifica</name>
    <dbReference type="NCBI Taxonomy" id="1608957"/>
    <lineage>
        <taxon>Bacteria</taxon>
        <taxon>Bacillati</taxon>
        <taxon>Actinomycetota</taxon>
        <taxon>Nitriliruptoria</taxon>
        <taxon>Euzebyales</taxon>
    </lineage>
</organism>
<dbReference type="Pfam" id="PF00440">
    <property type="entry name" value="TetR_N"/>
    <property type="match status" value="1"/>
</dbReference>
<dbReference type="InterPro" id="IPR050109">
    <property type="entry name" value="HTH-type_TetR-like_transc_reg"/>
</dbReference>
<protein>
    <submittedName>
        <fullName evidence="7">Transcriptional regulator, TetR family</fullName>
    </submittedName>
</protein>
<dbReference type="RefSeq" id="WP_114591258.1">
    <property type="nucleotide sequence ID" value="NZ_CP031165.1"/>
</dbReference>
<evidence type="ECO:0000313" key="8">
    <source>
        <dbReference type="Proteomes" id="UP000264006"/>
    </source>
</evidence>
<dbReference type="Proteomes" id="UP000264006">
    <property type="component" value="Chromosome"/>
</dbReference>
<name>A0A346XWP9_9ACTN</name>
<keyword evidence="1" id="KW-0678">Repressor</keyword>
<feature type="domain" description="HTH tetR-type" evidence="6">
    <location>
        <begin position="14"/>
        <end position="74"/>
    </location>
</feature>
<dbReference type="PANTHER" id="PTHR30055">
    <property type="entry name" value="HTH-TYPE TRANSCRIPTIONAL REGULATOR RUTR"/>
    <property type="match status" value="1"/>
</dbReference>
<dbReference type="PANTHER" id="PTHR30055:SF175">
    <property type="entry name" value="HTH-TYPE TRANSCRIPTIONAL REPRESSOR KSTR2"/>
    <property type="match status" value="1"/>
</dbReference>
<evidence type="ECO:0000256" key="4">
    <source>
        <dbReference type="ARBA" id="ARBA00023163"/>
    </source>
</evidence>
<dbReference type="OrthoDB" id="9814200at2"/>
<reference evidence="7 8" key="1">
    <citation type="submission" date="2018-09" db="EMBL/GenBank/DDBJ databases">
        <title>Complete genome sequence of Euzebya sp. DY32-46 isolated from seawater of Pacific Ocean.</title>
        <authorList>
            <person name="Xu L."/>
            <person name="Wu Y.-H."/>
            <person name="Xu X.-W."/>
        </authorList>
    </citation>
    <scope>NUCLEOTIDE SEQUENCE [LARGE SCALE GENOMIC DNA]</scope>
    <source>
        <strain evidence="7 8">DY32-46</strain>
    </source>
</reference>
<dbReference type="Gene3D" id="1.10.10.60">
    <property type="entry name" value="Homeodomain-like"/>
    <property type="match status" value="1"/>
</dbReference>
<keyword evidence="2" id="KW-0805">Transcription regulation</keyword>
<dbReference type="InterPro" id="IPR041490">
    <property type="entry name" value="KstR2_TetR_C"/>
</dbReference>
<evidence type="ECO:0000256" key="1">
    <source>
        <dbReference type="ARBA" id="ARBA00022491"/>
    </source>
</evidence>
<dbReference type="PROSITE" id="PS50977">
    <property type="entry name" value="HTH_TETR_2"/>
    <property type="match status" value="1"/>
</dbReference>
<accession>A0A346XWP9</accession>
<evidence type="ECO:0000256" key="2">
    <source>
        <dbReference type="ARBA" id="ARBA00023015"/>
    </source>
</evidence>